<gene>
    <name evidence="3" type="ORF">FB555_000095</name>
</gene>
<dbReference type="RefSeq" id="WP_182483496.1">
    <property type="nucleotide sequence ID" value="NZ_JACGWU010000001.1"/>
</dbReference>
<keyword evidence="3" id="KW-0560">Oxidoreductase</keyword>
<protein>
    <submittedName>
        <fullName evidence="3">Dihydroorotate dehydrogenase (Fumarate)</fullName>
        <ecNumber evidence="3">1.3.98.1</ecNumber>
    </submittedName>
</protein>
<dbReference type="EC" id="1.3.98.1" evidence="3"/>
<evidence type="ECO:0000256" key="1">
    <source>
        <dbReference type="SAM" id="Phobius"/>
    </source>
</evidence>
<name>A0A7W3JRQ2_9MICO</name>
<dbReference type="Proteomes" id="UP000524237">
    <property type="component" value="Unassembled WGS sequence"/>
</dbReference>
<dbReference type="GO" id="GO:1990663">
    <property type="term" value="F:dihydroorotate dehydrogenase (fumarate) activity"/>
    <property type="evidence" value="ECO:0007669"/>
    <property type="project" value="UniProtKB-EC"/>
</dbReference>
<feature type="chain" id="PRO_5031137561" evidence="2">
    <location>
        <begin position="34"/>
        <end position="350"/>
    </location>
</feature>
<sequence>MAPRASLRAATLVFASMAMFALVGFGFTSPASAEDAQSFSGAPSDGTQADSTRTTFSYAAAPGQTLSDAYILINDGTVVQDITILATDAFNAEDGSFSLLDTTAPVVDVGTWVTFEGVPSQVITLEPGATKVIPFVVNIPADARPGDHVGGIIASVSSIDGQVKLERRVGTRLYVRVAGDLQAGLTVSGLGSTYEPSLNPFDGKLVLTFTVQNSGNIALGSRGFASVTGLFGIPLSGQANFAVPELLPGATHVVTTEIPGVWQWIWMNAKLSSIGVDANKAMVAGVMPTATREASTWAVPWALLILLIAAGFVYFYIRFSRLNNERRSQQWMEYTEAEARLRAREETPEL</sequence>
<comment type="caution">
    <text evidence="3">The sequence shown here is derived from an EMBL/GenBank/DDBJ whole genome shotgun (WGS) entry which is preliminary data.</text>
</comment>
<keyword evidence="1" id="KW-0812">Transmembrane</keyword>
<keyword evidence="4" id="KW-1185">Reference proteome</keyword>
<evidence type="ECO:0000313" key="4">
    <source>
        <dbReference type="Proteomes" id="UP000524237"/>
    </source>
</evidence>
<proteinExistence type="predicted"/>
<keyword evidence="1" id="KW-1133">Transmembrane helix</keyword>
<evidence type="ECO:0000256" key="2">
    <source>
        <dbReference type="SAM" id="SignalP"/>
    </source>
</evidence>
<evidence type="ECO:0000313" key="3">
    <source>
        <dbReference type="EMBL" id="MBA8828024.1"/>
    </source>
</evidence>
<keyword evidence="1" id="KW-0472">Membrane</keyword>
<accession>A0A7W3JRQ2</accession>
<dbReference type="AlphaFoldDB" id="A0A7W3JRQ2"/>
<dbReference type="EMBL" id="JACGWU010000001">
    <property type="protein sequence ID" value="MBA8828024.1"/>
    <property type="molecule type" value="Genomic_DNA"/>
</dbReference>
<feature type="signal peptide" evidence="2">
    <location>
        <begin position="1"/>
        <end position="33"/>
    </location>
</feature>
<keyword evidence="2" id="KW-0732">Signal</keyword>
<organism evidence="3 4">
    <name type="scientific">Alpinimonas psychrophila</name>
    <dbReference type="NCBI Taxonomy" id="748908"/>
    <lineage>
        <taxon>Bacteria</taxon>
        <taxon>Bacillati</taxon>
        <taxon>Actinomycetota</taxon>
        <taxon>Actinomycetes</taxon>
        <taxon>Micrococcales</taxon>
        <taxon>Microbacteriaceae</taxon>
        <taxon>Alpinimonas</taxon>
    </lineage>
</organism>
<feature type="transmembrane region" description="Helical" evidence="1">
    <location>
        <begin position="297"/>
        <end position="317"/>
    </location>
</feature>
<reference evidence="3 4" key="1">
    <citation type="submission" date="2020-07" db="EMBL/GenBank/DDBJ databases">
        <title>Sequencing the genomes of 1000 actinobacteria strains.</title>
        <authorList>
            <person name="Klenk H.-P."/>
        </authorList>
    </citation>
    <scope>NUCLEOTIDE SEQUENCE [LARGE SCALE GENOMIC DNA]</scope>
    <source>
        <strain evidence="3 4">DSM 23737</strain>
    </source>
</reference>